<sequence length="97" mass="11099">MYLYNVTVIAENGVEAAVKQHIQMQLATQRNDETPARLLEMLDSPHEGTTYCIQLVTQDRPEITAFQKHHLTAIQALTDTYPGKVLFFDSIMKYLND</sequence>
<dbReference type="STRING" id="623281.SAMN05421747_106120"/>
<dbReference type="AlphaFoldDB" id="A0A1I1HCY2"/>
<name>A0A1I1HCY2_9SPHI</name>
<reference evidence="1 2" key="1">
    <citation type="submission" date="2016-10" db="EMBL/GenBank/DDBJ databases">
        <authorList>
            <person name="de Groot N.N."/>
        </authorList>
    </citation>
    <scope>NUCLEOTIDE SEQUENCE [LARGE SCALE GENOMIC DNA]</scope>
    <source>
        <strain evidence="1 2">DSM 22900</strain>
    </source>
</reference>
<keyword evidence="2" id="KW-1185">Reference proteome</keyword>
<protein>
    <recommendedName>
        <fullName evidence="3">DUF4286 domain-containing protein</fullName>
    </recommendedName>
</protein>
<gene>
    <name evidence="1" type="ORF">SAMN05421747_106120</name>
</gene>
<dbReference type="Pfam" id="PF14114">
    <property type="entry name" value="DUF4286"/>
    <property type="match status" value="1"/>
</dbReference>
<dbReference type="OrthoDB" id="1121837at2"/>
<evidence type="ECO:0000313" key="2">
    <source>
        <dbReference type="Proteomes" id="UP000199577"/>
    </source>
</evidence>
<evidence type="ECO:0000313" key="1">
    <source>
        <dbReference type="EMBL" id="SFC21701.1"/>
    </source>
</evidence>
<evidence type="ECO:0008006" key="3">
    <source>
        <dbReference type="Google" id="ProtNLM"/>
    </source>
</evidence>
<dbReference type="InterPro" id="IPR025563">
    <property type="entry name" value="DUF4286"/>
</dbReference>
<dbReference type="RefSeq" id="WP_090973193.1">
    <property type="nucleotide sequence ID" value="NZ_FOLL01000006.1"/>
</dbReference>
<accession>A0A1I1HCY2</accession>
<organism evidence="1 2">
    <name type="scientific">Parapedobacter composti</name>
    <dbReference type="NCBI Taxonomy" id="623281"/>
    <lineage>
        <taxon>Bacteria</taxon>
        <taxon>Pseudomonadati</taxon>
        <taxon>Bacteroidota</taxon>
        <taxon>Sphingobacteriia</taxon>
        <taxon>Sphingobacteriales</taxon>
        <taxon>Sphingobacteriaceae</taxon>
        <taxon>Parapedobacter</taxon>
    </lineage>
</organism>
<dbReference type="Proteomes" id="UP000199577">
    <property type="component" value="Unassembled WGS sequence"/>
</dbReference>
<dbReference type="EMBL" id="FOLL01000006">
    <property type="protein sequence ID" value="SFC21701.1"/>
    <property type="molecule type" value="Genomic_DNA"/>
</dbReference>
<proteinExistence type="predicted"/>